<dbReference type="SUPFAM" id="SSF53850">
    <property type="entry name" value="Periplasmic binding protein-like II"/>
    <property type="match status" value="1"/>
</dbReference>
<dbReference type="PANTHER" id="PTHR30061:SF50">
    <property type="entry name" value="MALTOSE_MALTODEXTRIN-BINDING PERIPLASMIC PROTEIN"/>
    <property type="match status" value="1"/>
</dbReference>
<keyword evidence="3" id="KW-0732">Signal</keyword>
<dbReference type="PANTHER" id="PTHR30061">
    <property type="entry name" value="MALTOSE-BINDING PERIPLASMIC PROTEIN"/>
    <property type="match status" value="1"/>
</dbReference>
<comment type="similarity">
    <text evidence="1">Belongs to the bacterial solute-binding protein 1 family.</text>
</comment>
<evidence type="ECO:0000313" key="4">
    <source>
        <dbReference type="EMBL" id="QSI78053.1"/>
    </source>
</evidence>
<dbReference type="Proteomes" id="UP000663570">
    <property type="component" value="Chromosome"/>
</dbReference>
<evidence type="ECO:0000256" key="2">
    <source>
        <dbReference type="ARBA" id="ARBA00022448"/>
    </source>
</evidence>
<dbReference type="RefSeq" id="WP_206255322.1">
    <property type="nucleotide sequence ID" value="NZ_CP071060.1"/>
</dbReference>
<name>A0ABX7M8M1_9RHOO</name>
<accession>A0ABX7M8M1</accession>
<keyword evidence="2" id="KW-0813">Transport</keyword>
<proteinExistence type="inferred from homology"/>
<gene>
    <name evidence="4" type="ORF">JY500_05255</name>
</gene>
<dbReference type="InterPro" id="IPR006059">
    <property type="entry name" value="SBP"/>
</dbReference>
<evidence type="ECO:0000313" key="5">
    <source>
        <dbReference type="Proteomes" id="UP000663570"/>
    </source>
</evidence>
<dbReference type="Pfam" id="PF13416">
    <property type="entry name" value="SBP_bac_8"/>
    <property type="match status" value="1"/>
</dbReference>
<keyword evidence="5" id="KW-1185">Reference proteome</keyword>
<protein>
    <submittedName>
        <fullName evidence="4">Extracellular solute-binding protein</fullName>
    </submittedName>
</protein>
<evidence type="ECO:0000256" key="1">
    <source>
        <dbReference type="ARBA" id="ARBA00008520"/>
    </source>
</evidence>
<sequence>MHLRTLIRGLAGLLALAAVVPLYAAPKLVFWNSQQNAELLAAITADFSKTSGIKVETNWLNQADLRGSLLRHATDGDLPDVVLVPTDFLALDKELKYSDVPPVGKSSDLVPNAAGSGLFEGRNLGAPMFWGNHLMLFYNRSLVSKPARTLAEMTQQLPALQAKGVKALGTNFGEMYWMVPFYGAYGGWPVDAKGGITLDTPAMAKTLDTYFGLVTRGLTLKECRTDCALDRFMAGEFAYAINGDWAMRELQDALGDKLGVTVLPQVEPGKNLVPMYSGYVLAFPGLSLKGPKRDALLKFMRYMQSAEVQRRWFDETRHLPVNATVYRDVLAKADDNLKASLNQLKLARAMPNDRGMAFAWEGLAKGFSAMYQGRVSATEAAKLMQQHAERAQRRTDY</sequence>
<dbReference type="Gene3D" id="3.40.190.10">
    <property type="entry name" value="Periplasmic binding protein-like II"/>
    <property type="match status" value="1"/>
</dbReference>
<dbReference type="EMBL" id="CP071060">
    <property type="protein sequence ID" value="QSI78053.1"/>
    <property type="molecule type" value="Genomic_DNA"/>
</dbReference>
<reference evidence="4 5" key="1">
    <citation type="submission" date="2021-02" db="EMBL/GenBank/DDBJ databases">
        <title>Niveibacterium changnyeongensis HC41.</title>
        <authorList>
            <person name="Kang M."/>
        </authorList>
    </citation>
    <scope>NUCLEOTIDE SEQUENCE [LARGE SCALE GENOMIC DNA]</scope>
    <source>
        <strain evidence="4 5">HC41</strain>
    </source>
</reference>
<evidence type="ECO:0000256" key="3">
    <source>
        <dbReference type="ARBA" id="ARBA00022729"/>
    </source>
</evidence>
<organism evidence="4 5">
    <name type="scientific">Niveibacterium microcysteis</name>
    <dbReference type="NCBI Taxonomy" id="2811415"/>
    <lineage>
        <taxon>Bacteria</taxon>
        <taxon>Pseudomonadati</taxon>
        <taxon>Pseudomonadota</taxon>
        <taxon>Betaproteobacteria</taxon>
        <taxon>Rhodocyclales</taxon>
        <taxon>Rhodocyclaceae</taxon>
        <taxon>Niveibacterium</taxon>
    </lineage>
</organism>